<protein>
    <submittedName>
        <fullName evidence="1">SAM-dependent methyltransferase</fullName>
    </submittedName>
</protein>
<evidence type="ECO:0000313" key="2">
    <source>
        <dbReference type="Proteomes" id="UP001500212"/>
    </source>
</evidence>
<dbReference type="CDD" id="cd02440">
    <property type="entry name" value="AdoMet_MTases"/>
    <property type="match status" value="1"/>
</dbReference>
<dbReference type="GO" id="GO:0008168">
    <property type="term" value="F:methyltransferase activity"/>
    <property type="evidence" value="ECO:0007669"/>
    <property type="project" value="UniProtKB-KW"/>
</dbReference>
<organism evidence="1 2">
    <name type="scientific">Actinoallomurus liliacearum</name>
    <dbReference type="NCBI Taxonomy" id="1080073"/>
    <lineage>
        <taxon>Bacteria</taxon>
        <taxon>Bacillati</taxon>
        <taxon>Actinomycetota</taxon>
        <taxon>Actinomycetes</taxon>
        <taxon>Streptosporangiales</taxon>
        <taxon>Thermomonosporaceae</taxon>
        <taxon>Actinoallomurus</taxon>
    </lineage>
</organism>
<dbReference type="RefSeq" id="WP_345357733.1">
    <property type="nucleotide sequence ID" value="NZ_BAABHJ010000015.1"/>
</dbReference>
<keyword evidence="2" id="KW-1185">Reference proteome</keyword>
<dbReference type="Proteomes" id="UP001500212">
    <property type="component" value="Unassembled WGS sequence"/>
</dbReference>
<dbReference type="SUPFAM" id="SSF53335">
    <property type="entry name" value="S-adenosyl-L-methionine-dependent methyltransferases"/>
    <property type="match status" value="1"/>
</dbReference>
<keyword evidence="1" id="KW-0489">Methyltransferase</keyword>
<dbReference type="Pfam" id="PF04672">
    <property type="entry name" value="Methyltransf_19"/>
    <property type="match status" value="1"/>
</dbReference>
<proteinExistence type="predicted"/>
<keyword evidence="1" id="KW-0808">Transferase</keyword>
<dbReference type="PIRSF" id="PIRSF017393">
    <property type="entry name" value="MTase_SAV2177"/>
    <property type="match status" value="1"/>
</dbReference>
<dbReference type="InterPro" id="IPR006764">
    <property type="entry name" value="SAM_dep_MeTrfase_SAV2177_type"/>
</dbReference>
<dbReference type="Gene3D" id="3.40.50.150">
    <property type="entry name" value="Vaccinia Virus protein VP39"/>
    <property type="match status" value="1"/>
</dbReference>
<sequence length="264" mass="29255">MEVRIPDVIDVHTPSPARMYDYWLGGKDNFAADREAAEKVIAAHPEQRKLVRANRDFLVRVVRHLAEQGVEQFLDLGTGIPTSPNVHEVAREIRPAARVVYVDNDPIVFAHNQAFRATDDRIATVQADIRRPREILGDPAVERLLDFDRPIGLLVIAVLHFVPEGEEVIGTLRENMAPGSFLALSTGTYEGLTLEQRERIENAYAKSSAPAVIRSRTEIERLFTGFDLVEPGLVHVARWRSDGPETKGRLLAGVGRLGTSSPAG</sequence>
<dbReference type="InterPro" id="IPR029063">
    <property type="entry name" value="SAM-dependent_MTases_sf"/>
</dbReference>
<name>A0ABP8TNJ8_9ACTN</name>
<reference evidence="2" key="1">
    <citation type="journal article" date="2019" name="Int. J. Syst. Evol. Microbiol.">
        <title>The Global Catalogue of Microorganisms (GCM) 10K type strain sequencing project: providing services to taxonomists for standard genome sequencing and annotation.</title>
        <authorList>
            <consortium name="The Broad Institute Genomics Platform"/>
            <consortium name="The Broad Institute Genome Sequencing Center for Infectious Disease"/>
            <person name="Wu L."/>
            <person name="Ma J."/>
        </authorList>
    </citation>
    <scope>NUCLEOTIDE SEQUENCE [LARGE SCALE GENOMIC DNA]</scope>
    <source>
        <strain evidence="2">JCM 17938</strain>
    </source>
</reference>
<evidence type="ECO:0000313" key="1">
    <source>
        <dbReference type="EMBL" id="GAA4610762.1"/>
    </source>
</evidence>
<accession>A0ABP8TNJ8</accession>
<comment type="caution">
    <text evidence="1">The sequence shown here is derived from an EMBL/GenBank/DDBJ whole genome shotgun (WGS) entry which is preliminary data.</text>
</comment>
<gene>
    <name evidence="1" type="ORF">GCM10023195_45370</name>
</gene>
<dbReference type="EMBL" id="BAABHJ010000015">
    <property type="protein sequence ID" value="GAA4610762.1"/>
    <property type="molecule type" value="Genomic_DNA"/>
</dbReference>
<dbReference type="GO" id="GO:0032259">
    <property type="term" value="P:methylation"/>
    <property type="evidence" value="ECO:0007669"/>
    <property type="project" value="UniProtKB-KW"/>
</dbReference>